<proteinExistence type="inferred from homology"/>
<dbReference type="EMBL" id="LUEZ02000055">
    <property type="protein sequence ID" value="RDB21360.1"/>
    <property type="molecule type" value="Genomic_DNA"/>
</dbReference>
<comment type="similarity">
    <text evidence="1 5">Belongs to the V-ATPase H subunit family.</text>
</comment>
<dbReference type="InterPro" id="IPR011987">
    <property type="entry name" value="ATPase_V1-cplx_hsu_C"/>
</dbReference>
<evidence type="ECO:0000313" key="7">
    <source>
        <dbReference type="EMBL" id="RDB21360.1"/>
    </source>
</evidence>
<protein>
    <recommendedName>
        <fullName evidence="5">V-type proton ATPase subunit H</fullName>
    </recommendedName>
</protein>
<dbReference type="STRING" id="39966.A0A369JJI3"/>
<keyword evidence="3 5" id="KW-0375">Hydrogen ion transport</keyword>
<comment type="function">
    <text evidence="5">Subunit of the V1 complex of vacuolar(H+)-ATPase (V-ATPase), a multisubunit enzyme composed of a peripheral complex (V1) that hydrolyzes ATP and a membrane integral complex (V0) that translocates protons. V-ATPase is responsible for acidifying and maintaining the pH of intracellular compartments.</text>
</comment>
<dbReference type="FunCoup" id="A0A369JJI3">
    <property type="interactions" value="460"/>
</dbReference>
<evidence type="ECO:0000256" key="4">
    <source>
        <dbReference type="ARBA" id="ARBA00023065"/>
    </source>
</evidence>
<feature type="domain" description="ATPase V1 complex subunit H C-terminal" evidence="6">
    <location>
        <begin position="319"/>
        <end position="417"/>
    </location>
</feature>
<dbReference type="Pfam" id="PF03224">
    <property type="entry name" value="V-ATPase_H_N"/>
    <property type="match status" value="1"/>
</dbReference>
<gene>
    <name evidence="7" type="primary">Atp6v1h</name>
    <name evidence="7" type="ORF">Hypma_011388</name>
</gene>
<evidence type="ECO:0000256" key="2">
    <source>
        <dbReference type="ARBA" id="ARBA00022448"/>
    </source>
</evidence>
<sequence length="470" mass="53164">MSVSLVSNAYLDEHSSKIRAKPVPWEGYQRADLITAEELTLIKKVDKQPRARVESILLSDGPTYALLYLRLLKKLQRVDTMQCILVLIADALADHDERIPVFLRTVESDPDLPFYPLLRTLDTQDEFVQLKAAQILTVILSSQSTPLPSQHLKPFLDTLAALVQGPSQNKRDVAVQCLESLLARRECRQAIWAVPGIIAGFLEILKHKPGPQMSYQVAFCFWLLSFEQNVAEELNKKYDVIPLLIDIAQGAVKEKVIRVIVATFRNLVTKAPTANLPAMLVAQLLPFAKNLCTRKWQDEDILEDVQFLRDELNTNFQSLTNYDEYTSELASGHLSWTPVHESDDFWKANAAKLNDNDGEQLKILLRLLKESADPLVLAVAAHDVGQYVKHCDKGKKLVTEHGGKARVMQLMTHEDADFNGFYLIRCRTAPPMNTYSPDITLLATTSTSTATSNPYDSLRRWATKYYMHHH</sequence>
<evidence type="ECO:0000256" key="1">
    <source>
        <dbReference type="ARBA" id="ARBA00008613"/>
    </source>
</evidence>
<comment type="caution">
    <text evidence="7">The sequence shown here is derived from an EMBL/GenBank/DDBJ whole genome shotgun (WGS) entry which is preliminary data.</text>
</comment>
<dbReference type="Pfam" id="PF11698">
    <property type="entry name" value="V-ATPase_H_C"/>
    <property type="match status" value="1"/>
</dbReference>
<dbReference type="SUPFAM" id="SSF48371">
    <property type="entry name" value="ARM repeat"/>
    <property type="match status" value="1"/>
</dbReference>
<keyword evidence="8" id="KW-1185">Reference proteome</keyword>
<dbReference type="PIRSF" id="PIRSF032184">
    <property type="entry name" value="ATPase_V1_H"/>
    <property type="match status" value="1"/>
</dbReference>
<dbReference type="OrthoDB" id="10263554at2759"/>
<evidence type="ECO:0000256" key="5">
    <source>
        <dbReference type="PIRNR" id="PIRNR032184"/>
    </source>
</evidence>
<dbReference type="GO" id="GO:0000221">
    <property type="term" value="C:vacuolar proton-transporting V-type ATPase, V1 domain"/>
    <property type="evidence" value="ECO:0007669"/>
    <property type="project" value="UniProtKB-UniRule"/>
</dbReference>
<dbReference type="InterPro" id="IPR038497">
    <property type="entry name" value="ATPase_V1-cplx_hsu_C_sf"/>
</dbReference>
<evidence type="ECO:0000313" key="8">
    <source>
        <dbReference type="Proteomes" id="UP000076154"/>
    </source>
</evidence>
<dbReference type="AlphaFoldDB" id="A0A369JJI3"/>
<dbReference type="Proteomes" id="UP000076154">
    <property type="component" value="Unassembled WGS sequence"/>
</dbReference>
<evidence type="ECO:0000259" key="6">
    <source>
        <dbReference type="Pfam" id="PF11698"/>
    </source>
</evidence>
<dbReference type="InParanoid" id="A0A369JJI3"/>
<dbReference type="InterPro" id="IPR004908">
    <property type="entry name" value="ATPase_V1-cplx_hsu"/>
</dbReference>
<dbReference type="InterPro" id="IPR016024">
    <property type="entry name" value="ARM-type_fold"/>
</dbReference>
<name>A0A369JJI3_HYPMA</name>
<evidence type="ECO:0000256" key="3">
    <source>
        <dbReference type="ARBA" id="ARBA00022781"/>
    </source>
</evidence>
<accession>A0A369JJI3</accession>
<keyword evidence="2 5" id="KW-0813">Transport</keyword>
<dbReference type="GO" id="GO:0000329">
    <property type="term" value="C:fungal-type vacuole membrane"/>
    <property type="evidence" value="ECO:0007669"/>
    <property type="project" value="TreeGrafter"/>
</dbReference>
<reference evidence="7" key="1">
    <citation type="submission" date="2018-04" db="EMBL/GenBank/DDBJ databases">
        <title>Whole genome sequencing of Hypsizygus marmoreus.</title>
        <authorList>
            <person name="Choi I.-G."/>
            <person name="Min B."/>
            <person name="Kim J.-G."/>
            <person name="Kim S."/>
            <person name="Oh Y.-L."/>
            <person name="Kong W.-S."/>
            <person name="Park H."/>
            <person name="Jeong J."/>
            <person name="Song E.-S."/>
        </authorList>
    </citation>
    <scope>NUCLEOTIDE SEQUENCE [LARGE SCALE GENOMIC DNA]</scope>
    <source>
        <strain evidence="7">51987-8</strain>
    </source>
</reference>
<organism evidence="7 8">
    <name type="scientific">Hypsizygus marmoreus</name>
    <name type="common">White beech mushroom</name>
    <name type="synonym">Agaricus marmoreus</name>
    <dbReference type="NCBI Taxonomy" id="39966"/>
    <lineage>
        <taxon>Eukaryota</taxon>
        <taxon>Fungi</taxon>
        <taxon>Dikarya</taxon>
        <taxon>Basidiomycota</taxon>
        <taxon>Agaricomycotina</taxon>
        <taxon>Agaricomycetes</taxon>
        <taxon>Agaricomycetidae</taxon>
        <taxon>Agaricales</taxon>
        <taxon>Tricholomatineae</taxon>
        <taxon>Lyophyllaceae</taxon>
        <taxon>Hypsizygus</taxon>
    </lineage>
</organism>
<dbReference type="PANTHER" id="PTHR10698:SF0">
    <property type="entry name" value="V-TYPE PROTON ATPASE SUBUNIT H"/>
    <property type="match status" value="1"/>
</dbReference>
<dbReference type="InterPro" id="IPR011989">
    <property type="entry name" value="ARM-like"/>
</dbReference>
<dbReference type="GO" id="GO:0046961">
    <property type="term" value="F:proton-transporting ATPase activity, rotational mechanism"/>
    <property type="evidence" value="ECO:0007669"/>
    <property type="project" value="UniProtKB-UniRule"/>
</dbReference>
<comment type="subunit">
    <text evidence="5">V-ATPase is a heteromultimeric enzyme made up of two complexes: the ATP-hydrolytic V1 complex and the proton translocation V0 complex.</text>
</comment>
<dbReference type="PANTHER" id="PTHR10698">
    <property type="entry name" value="V-TYPE PROTON ATPASE SUBUNIT H"/>
    <property type="match status" value="1"/>
</dbReference>
<keyword evidence="4 5" id="KW-0406">Ion transport</keyword>
<dbReference type="Gene3D" id="1.25.40.150">
    <property type="entry name" value="V-type ATPase, subunit H, C-terminal domain"/>
    <property type="match status" value="1"/>
</dbReference>
<dbReference type="Gene3D" id="1.25.10.10">
    <property type="entry name" value="Leucine-rich Repeat Variant"/>
    <property type="match status" value="1"/>
</dbReference>